<evidence type="ECO:0000313" key="3">
    <source>
        <dbReference type="Proteomes" id="UP001487740"/>
    </source>
</evidence>
<keyword evidence="3" id="KW-1185">Reference proteome</keyword>
<dbReference type="Proteomes" id="UP001487740">
    <property type="component" value="Unassembled WGS sequence"/>
</dbReference>
<sequence>MRVAGQREGGREGGEVGRGSRRGCDGRGTASQQRASDGGTPCAAPPGGRSVVVLYRVLQGSHVRVCHFPDSSRSLTHPPPPPYSKRVSGGAARKDAHVRKQGRAVSGGARDDHDSGHDEEENRCGPRRARAAVKDVTWPVQADFVRLE</sequence>
<accession>A0AAW0TQ05</accession>
<gene>
    <name evidence="2" type="ORF">O3P69_009093</name>
</gene>
<protein>
    <submittedName>
        <fullName evidence="2">Uncharacterized protein</fullName>
    </submittedName>
</protein>
<evidence type="ECO:0000313" key="2">
    <source>
        <dbReference type="EMBL" id="KAK8389854.1"/>
    </source>
</evidence>
<dbReference type="AlphaFoldDB" id="A0AAW0TQ05"/>
<dbReference type="EMBL" id="JARAKH010000027">
    <property type="protein sequence ID" value="KAK8389854.1"/>
    <property type="molecule type" value="Genomic_DNA"/>
</dbReference>
<feature type="region of interest" description="Disordered" evidence="1">
    <location>
        <begin position="1"/>
        <end position="48"/>
    </location>
</feature>
<reference evidence="2 3" key="1">
    <citation type="submission" date="2023-03" db="EMBL/GenBank/DDBJ databases">
        <title>High-quality genome of Scylla paramamosain provides insights in environmental adaptation.</title>
        <authorList>
            <person name="Zhang L."/>
        </authorList>
    </citation>
    <scope>NUCLEOTIDE SEQUENCE [LARGE SCALE GENOMIC DNA]</scope>
    <source>
        <strain evidence="2">LZ_2023a</strain>
        <tissue evidence="2">Muscle</tissue>
    </source>
</reference>
<evidence type="ECO:0000256" key="1">
    <source>
        <dbReference type="SAM" id="MobiDB-lite"/>
    </source>
</evidence>
<comment type="caution">
    <text evidence="2">The sequence shown here is derived from an EMBL/GenBank/DDBJ whole genome shotgun (WGS) entry which is preliminary data.</text>
</comment>
<organism evidence="2 3">
    <name type="scientific">Scylla paramamosain</name>
    <name type="common">Mud crab</name>
    <dbReference type="NCBI Taxonomy" id="85552"/>
    <lineage>
        <taxon>Eukaryota</taxon>
        <taxon>Metazoa</taxon>
        <taxon>Ecdysozoa</taxon>
        <taxon>Arthropoda</taxon>
        <taxon>Crustacea</taxon>
        <taxon>Multicrustacea</taxon>
        <taxon>Malacostraca</taxon>
        <taxon>Eumalacostraca</taxon>
        <taxon>Eucarida</taxon>
        <taxon>Decapoda</taxon>
        <taxon>Pleocyemata</taxon>
        <taxon>Brachyura</taxon>
        <taxon>Eubrachyura</taxon>
        <taxon>Portunoidea</taxon>
        <taxon>Portunidae</taxon>
        <taxon>Portuninae</taxon>
        <taxon>Scylla</taxon>
    </lineage>
</organism>
<feature type="compositionally biased region" description="Basic and acidic residues" evidence="1">
    <location>
        <begin position="109"/>
        <end position="124"/>
    </location>
</feature>
<name>A0AAW0TQ05_SCYPA</name>
<proteinExistence type="predicted"/>
<feature type="region of interest" description="Disordered" evidence="1">
    <location>
        <begin position="68"/>
        <end position="129"/>
    </location>
</feature>